<evidence type="ECO:0000256" key="1">
    <source>
        <dbReference type="SAM" id="MobiDB-lite"/>
    </source>
</evidence>
<feature type="region of interest" description="Disordered" evidence="1">
    <location>
        <begin position="81"/>
        <end position="106"/>
    </location>
</feature>
<accession>A0A835R591</accession>
<evidence type="ECO:0000313" key="2">
    <source>
        <dbReference type="EMBL" id="KAG0485735.1"/>
    </source>
</evidence>
<reference evidence="2 3" key="1">
    <citation type="journal article" date="2020" name="Nat. Food">
        <title>A phased Vanilla planifolia genome enables genetic improvement of flavour and production.</title>
        <authorList>
            <person name="Hasing T."/>
            <person name="Tang H."/>
            <person name="Brym M."/>
            <person name="Khazi F."/>
            <person name="Huang T."/>
            <person name="Chambers A.H."/>
        </authorList>
    </citation>
    <scope>NUCLEOTIDE SEQUENCE [LARGE SCALE GENOMIC DNA]</scope>
    <source>
        <tissue evidence="2">Leaf</tissue>
    </source>
</reference>
<dbReference type="Gene3D" id="3.40.50.2000">
    <property type="entry name" value="Glycogen Phosphorylase B"/>
    <property type="match status" value="1"/>
</dbReference>
<gene>
    <name evidence="2" type="ORF">HPP92_009814</name>
</gene>
<dbReference type="Proteomes" id="UP000636800">
    <property type="component" value="Unassembled WGS sequence"/>
</dbReference>
<dbReference type="EMBL" id="JADCNL010000004">
    <property type="protein sequence ID" value="KAG0485735.1"/>
    <property type="molecule type" value="Genomic_DNA"/>
</dbReference>
<comment type="caution">
    <text evidence="2">The sequence shown here is derived from an EMBL/GenBank/DDBJ whole genome shotgun (WGS) entry which is preliminary data.</text>
</comment>
<proteinExistence type="predicted"/>
<evidence type="ECO:0000313" key="3">
    <source>
        <dbReference type="Proteomes" id="UP000636800"/>
    </source>
</evidence>
<dbReference type="AlphaFoldDB" id="A0A835R591"/>
<feature type="compositionally biased region" description="Basic and acidic residues" evidence="1">
    <location>
        <begin position="87"/>
        <end position="106"/>
    </location>
</feature>
<dbReference type="OrthoDB" id="8068875at2759"/>
<sequence length="127" mass="14861">MKEARTAREVSRWAAEMEERIERGAYYKGWMPQFLNERLVVDVLRVGVEVGVREPTAVVVEEGSLEEVKVTRDELRRALARLMDSGEEGKQRRQRARSREKARRAMEEVGRRGKVWRTLSAFVNEEK</sequence>
<name>A0A835R591_VANPL</name>
<keyword evidence="3" id="KW-1185">Reference proteome</keyword>
<protein>
    <submittedName>
        <fullName evidence="2">Uncharacterized protein</fullName>
    </submittedName>
</protein>
<dbReference type="SUPFAM" id="SSF53756">
    <property type="entry name" value="UDP-Glycosyltransferase/glycogen phosphorylase"/>
    <property type="match status" value="1"/>
</dbReference>
<organism evidence="2 3">
    <name type="scientific">Vanilla planifolia</name>
    <name type="common">Vanilla</name>
    <dbReference type="NCBI Taxonomy" id="51239"/>
    <lineage>
        <taxon>Eukaryota</taxon>
        <taxon>Viridiplantae</taxon>
        <taxon>Streptophyta</taxon>
        <taxon>Embryophyta</taxon>
        <taxon>Tracheophyta</taxon>
        <taxon>Spermatophyta</taxon>
        <taxon>Magnoliopsida</taxon>
        <taxon>Liliopsida</taxon>
        <taxon>Asparagales</taxon>
        <taxon>Orchidaceae</taxon>
        <taxon>Vanilloideae</taxon>
        <taxon>Vanilleae</taxon>
        <taxon>Vanilla</taxon>
    </lineage>
</organism>